<dbReference type="Pfam" id="PF01575">
    <property type="entry name" value="MaoC_dehydratas"/>
    <property type="match status" value="1"/>
</dbReference>
<dbReference type="EMBL" id="AXNT01000019">
    <property type="protein sequence ID" value="KGM03269.1"/>
    <property type="molecule type" value="Genomic_DNA"/>
</dbReference>
<dbReference type="PANTHER" id="PTHR42993">
    <property type="entry name" value="MAOC-LIKE DEHYDRATASE DOMAIN-CONTAINING PROTEIN"/>
    <property type="match status" value="1"/>
</dbReference>
<protein>
    <submittedName>
        <fullName evidence="3">MaoC family dehydratase</fullName>
    </submittedName>
</protein>
<dbReference type="CDD" id="cd03450">
    <property type="entry name" value="NodN"/>
    <property type="match status" value="1"/>
</dbReference>
<proteinExistence type="inferred from homology"/>
<accession>A0A0A0BBJ2</accession>
<evidence type="ECO:0000313" key="3">
    <source>
        <dbReference type="EMBL" id="KGM03269.1"/>
    </source>
</evidence>
<dbReference type="AlphaFoldDB" id="A0A0A0BBJ2"/>
<comment type="similarity">
    <text evidence="1">Belongs to the enoyl-CoA hydratase/isomerase family.</text>
</comment>
<dbReference type="Proteomes" id="UP000029833">
    <property type="component" value="Unassembled WGS sequence"/>
</dbReference>
<feature type="domain" description="MaoC-like" evidence="2">
    <location>
        <begin position="17"/>
        <end position="131"/>
    </location>
</feature>
<evidence type="ECO:0000259" key="2">
    <source>
        <dbReference type="Pfam" id="PF01575"/>
    </source>
</evidence>
<dbReference type="PANTHER" id="PTHR42993:SF1">
    <property type="entry name" value="MAOC-LIKE DEHYDRATASE DOMAIN-CONTAINING PROTEIN"/>
    <property type="match status" value="1"/>
</dbReference>
<dbReference type="InterPro" id="IPR029069">
    <property type="entry name" value="HotDog_dom_sf"/>
</dbReference>
<reference evidence="3 4" key="1">
    <citation type="submission" date="2013-10" db="EMBL/GenBank/DDBJ databases">
        <authorList>
            <person name="Wang G."/>
            <person name="Zhuang W."/>
        </authorList>
    </citation>
    <scope>NUCLEOTIDE SEQUENCE [LARGE SCALE GENOMIC DNA]</scope>
    <source>
        <strain evidence="3 4">DSM 20118</strain>
    </source>
</reference>
<dbReference type="Gene3D" id="3.10.129.10">
    <property type="entry name" value="Hotdog Thioesterase"/>
    <property type="match status" value="1"/>
</dbReference>
<sequence length="153" mass="15971">MTAITVTSPAYLAGAVGQSATGDWRVVDQERIDLFADATDDHQWIHVDPERAAAESPFGGPVAHGFLTLALVPALTAGLLDVGGTAMVVNYGLDRVRFLQPVLAGSRVRATTVVESAEPTPQGVRVSSTVTVEIEGAPRPALVARTIALFVPA</sequence>
<dbReference type="STRING" id="1408250.Q760_07175"/>
<evidence type="ECO:0000313" key="4">
    <source>
        <dbReference type="Proteomes" id="UP000029833"/>
    </source>
</evidence>
<dbReference type="OrthoDB" id="9759612at2"/>
<name>A0A0A0BBJ2_9CELL</name>
<dbReference type="SUPFAM" id="SSF54637">
    <property type="entry name" value="Thioesterase/thiol ester dehydrase-isomerase"/>
    <property type="match status" value="1"/>
</dbReference>
<dbReference type="InterPro" id="IPR039375">
    <property type="entry name" value="NodN-like"/>
</dbReference>
<dbReference type="RefSeq" id="WP_034626189.1">
    <property type="nucleotide sequence ID" value="NZ_AXNT01000019.1"/>
</dbReference>
<organism evidence="3 4">
    <name type="scientific">Cellulomonas cellasea DSM 20118</name>
    <dbReference type="NCBI Taxonomy" id="1408250"/>
    <lineage>
        <taxon>Bacteria</taxon>
        <taxon>Bacillati</taxon>
        <taxon>Actinomycetota</taxon>
        <taxon>Actinomycetes</taxon>
        <taxon>Micrococcales</taxon>
        <taxon>Cellulomonadaceae</taxon>
        <taxon>Cellulomonas</taxon>
    </lineage>
</organism>
<evidence type="ECO:0000256" key="1">
    <source>
        <dbReference type="ARBA" id="ARBA00005254"/>
    </source>
</evidence>
<dbReference type="InterPro" id="IPR002539">
    <property type="entry name" value="MaoC-like_dom"/>
</dbReference>
<gene>
    <name evidence="3" type="ORF">Q760_07175</name>
</gene>
<keyword evidence="4" id="KW-1185">Reference proteome</keyword>
<comment type="caution">
    <text evidence="3">The sequence shown here is derived from an EMBL/GenBank/DDBJ whole genome shotgun (WGS) entry which is preliminary data.</text>
</comment>